<evidence type="ECO:0000313" key="2">
    <source>
        <dbReference type="Proteomes" id="UP001157006"/>
    </source>
</evidence>
<sequence>MKVENEEGSMEEEGVIFLQNQESHEILICRNWRVSLTVDSIRLGVGWSFMCSCYELVRGLRNGKKWLEGELLRGCYDVWIAAYAETDMVCLVLRRLEEDEIMADDKEFEAWRLIMEDFEV</sequence>
<keyword evidence="2" id="KW-1185">Reference proteome</keyword>
<accession>A0AAV0ZSW5</accession>
<gene>
    <name evidence="1" type="ORF">VFH_II243400</name>
</gene>
<proteinExistence type="predicted"/>
<dbReference type="AlphaFoldDB" id="A0AAV0ZSW5"/>
<evidence type="ECO:0000313" key="1">
    <source>
        <dbReference type="EMBL" id="CAI8600844.1"/>
    </source>
</evidence>
<dbReference type="EMBL" id="OX451737">
    <property type="protein sequence ID" value="CAI8600844.1"/>
    <property type="molecule type" value="Genomic_DNA"/>
</dbReference>
<dbReference type="Proteomes" id="UP001157006">
    <property type="component" value="Chromosome 2"/>
</dbReference>
<organism evidence="1 2">
    <name type="scientific">Vicia faba</name>
    <name type="common">Broad bean</name>
    <name type="synonym">Faba vulgaris</name>
    <dbReference type="NCBI Taxonomy" id="3906"/>
    <lineage>
        <taxon>Eukaryota</taxon>
        <taxon>Viridiplantae</taxon>
        <taxon>Streptophyta</taxon>
        <taxon>Embryophyta</taxon>
        <taxon>Tracheophyta</taxon>
        <taxon>Spermatophyta</taxon>
        <taxon>Magnoliopsida</taxon>
        <taxon>eudicotyledons</taxon>
        <taxon>Gunneridae</taxon>
        <taxon>Pentapetalae</taxon>
        <taxon>rosids</taxon>
        <taxon>fabids</taxon>
        <taxon>Fabales</taxon>
        <taxon>Fabaceae</taxon>
        <taxon>Papilionoideae</taxon>
        <taxon>50 kb inversion clade</taxon>
        <taxon>NPAAA clade</taxon>
        <taxon>Hologalegina</taxon>
        <taxon>IRL clade</taxon>
        <taxon>Fabeae</taxon>
        <taxon>Vicia</taxon>
    </lineage>
</organism>
<name>A0AAV0ZSW5_VICFA</name>
<reference evidence="1 2" key="1">
    <citation type="submission" date="2023-01" db="EMBL/GenBank/DDBJ databases">
        <authorList>
            <person name="Kreplak J."/>
        </authorList>
    </citation>
    <scope>NUCLEOTIDE SEQUENCE [LARGE SCALE GENOMIC DNA]</scope>
</reference>
<protein>
    <submittedName>
        <fullName evidence="1">Uncharacterized protein</fullName>
    </submittedName>
</protein>